<comment type="caution">
    <text evidence="1">The sequence shown here is derived from an EMBL/GenBank/DDBJ whole genome shotgun (WGS) entry which is preliminary data.</text>
</comment>
<accession>A0ACB9BUX0</accession>
<name>A0ACB9BUX0_9ASTR</name>
<evidence type="ECO:0000313" key="2">
    <source>
        <dbReference type="Proteomes" id="UP001056120"/>
    </source>
</evidence>
<dbReference type="EMBL" id="CM042039">
    <property type="protein sequence ID" value="KAI3725841.1"/>
    <property type="molecule type" value="Genomic_DNA"/>
</dbReference>
<sequence>MTIKLSSDLCPVIEKRKDIRTYDNMFGFCGGAEDYIRCETVPNDRSFVEALRIIEGVERWQTMTEVVVVVGGDGDGVSYDGSWRRRLQS</sequence>
<gene>
    <name evidence="1" type="ORF">L1987_65637</name>
</gene>
<reference evidence="2" key="1">
    <citation type="journal article" date="2022" name="Mol. Ecol. Resour.">
        <title>The genomes of chicory, endive, great burdock and yacon provide insights into Asteraceae palaeo-polyploidization history and plant inulin production.</title>
        <authorList>
            <person name="Fan W."/>
            <person name="Wang S."/>
            <person name="Wang H."/>
            <person name="Wang A."/>
            <person name="Jiang F."/>
            <person name="Liu H."/>
            <person name="Zhao H."/>
            <person name="Xu D."/>
            <person name="Zhang Y."/>
        </authorList>
    </citation>
    <scope>NUCLEOTIDE SEQUENCE [LARGE SCALE GENOMIC DNA]</scope>
    <source>
        <strain evidence="2">cv. Yunnan</strain>
    </source>
</reference>
<keyword evidence="2" id="KW-1185">Reference proteome</keyword>
<proteinExistence type="predicted"/>
<organism evidence="1 2">
    <name type="scientific">Smallanthus sonchifolius</name>
    <dbReference type="NCBI Taxonomy" id="185202"/>
    <lineage>
        <taxon>Eukaryota</taxon>
        <taxon>Viridiplantae</taxon>
        <taxon>Streptophyta</taxon>
        <taxon>Embryophyta</taxon>
        <taxon>Tracheophyta</taxon>
        <taxon>Spermatophyta</taxon>
        <taxon>Magnoliopsida</taxon>
        <taxon>eudicotyledons</taxon>
        <taxon>Gunneridae</taxon>
        <taxon>Pentapetalae</taxon>
        <taxon>asterids</taxon>
        <taxon>campanulids</taxon>
        <taxon>Asterales</taxon>
        <taxon>Asteraceae</taxon>
        <taxon>Asteroideae</taxon>
        <taxon>Heliantheae alliance</taxon>
        <taxon>Millerieae</taxon>
        <taxon>Smallanthus</taxon>
    </lineage>
</organism>
<protein>
    <submittedName>
        <fullName evidence="1">Uncharacterized protein</fullName>
    </submittedName>
</protein>
<dbReference type="Proteomes" id="UP001056120">
    <property type="component" value="Linkage Group LG22"/>
</dbReference>
<evidence type="ECO:0000313" key="1">
    <source>
        <dbReference type="EMBL" id="KAI3725841.1"/>
    </source>
</evidence>
<reference evidence="1 2" key="2">
    <citation type="journal article" date="2022" name="Mol. Ecol. Resour.">
        <title>The genomes of chicory, endive, great burdock and yacon provide insights into Asteraceae paleo-polyploidization history and plant inulin production.</title>
        <authorList>
            <person name="Fan W."/>
            <person name="Wang S."/>
            <person name="Wang H."/>
            <person name="Wang A."/>
            <person name="Jiang F."/>
            <person name="Liu H."/>
            <person name="Zhao H."/>
            <person name="Xu D."/>
            <person name="Zhang Y."/>
        </authorList>
    </citation>
    <scope>NUCLEOTIDE SEQUENCE [LARGE SCALE GENOMIC DNA]</scope>
    <source>
        <strain evidence="2">cv. Yunnan</strain>
        <tissue evidence="1">Leaves</tissue>
    </source>
</reference>